<accession>A0A420IHU8</accession>
<reference evidence="1 2" key="1">
    <citation type="journal article" date="2018" name="BMC Genomics">
        <title>Comparative genome analyses reveal sequence features reflecting distinct modes of host-adaptation between dicot and monocot powdery mildew.</title>
        <authorList>
            <person name="Wu Y."/>
            <person name="Ma X."/>
            <person name="Pan Z."/>
            <person name="Kale S.D."/>
            <person name="Song Y."/>
            <person name="King H."/>
            <person name="Zhang Q."/>
            <person name="Presley C."/>
            <person name="Deng X."/>
            <person name="Wei C.I."/>
            <person name="Xiao S."/>
        </authorList>
    </citation>
    <scope>NUCLEOTIDE SEQUENCE [LARGE SCALE GENOMIC DNA]</scope>
    <source>
        <strain evidence="1">UMSG1</strain>
    </source>
</reference>
<evidence type="ECO:0000313" key="2">
    <source>
        <dbReference type="Proteomes" id="UP000285326"/>
    </source>
</evidence>
<dbReference type="Proteomes" id="UP000285326">
    <property type="component" value="Unassembled WGS sequence"/>
</dbReference>
<organism evidence="1 2">
    <name type="scientific">Golovinomyces cichoracearum</name>
    <dbReference type="NCBI Taxonomy" id="62708"/>
    <lineage>
        <taxon>Eukaryota</taxon>
        <taxon>Fungi</taxon>
        <taxon>Dikarya</taxon>
        <taxon>Ascomycota</taxon>
        <taxon>Pezizomycotina</taxon>
        <taxon>Leotiomycetes</taxon>
        <taxon>Erysiphales</taxon>
        <taxon>Erysiphaceae</taxon>
        <taxon>Golovinomyces</taxon>
    </lineage>
</organism>
<protein>
    <submittedName>
        <fullName evidence="1">Uncharacterized protein</fullName>
    </submittedName>
</protein>
<gene>
    <name evidence="1" type="ORF">GcM1_241113</name>
</gene>
<sequence length="277" mass="32005">MPILQANFVGFSRNGAGLRYKDVSNSNWRDKYRSQISPCIDEERRWEKVNCKESAEEMTYEIFTGCLRKPKKSVKFEDPNKDLITLESFLNEEDLRKRERPINIEDLLNEEEYAPKIRKKSHKRSQKLIQHLREIVELSLLDLFQISPVTIYQNAFRVPVTVKTIKDAYEVKLTLPLSRAQADQGSDMIIATIGFLKKLGLPIKSLVGRGFDELTMNVADGSSARLTQYSTFEIGALGIWREVEAFVRPCSKENFDHEHLLLGIPWLHAVHVKINIR</sequence>
<dbReference type="AlphaFoldDB" id="A0A420IHU8"/>
<dbReference type="EMBL" id="MCBS01024131">
    <property type="protein sequence ID" value="RKF74109.1"/>
    <property type="molecule type" value="Genomic_DNA"/>
</dbReference>
<evidence type="ECO:0000313" key="1">
    <source>
        <dbReference type="EMBL" id="RKF74109.1"/>
    </source>
</evidence>
<comment type="caution">
    <text evidence="1">The sequence shown here is derived from an EMBL/GenBank/DDBJ whole genome shotgun (WGS) entry which is preliminary data.</text>
</comment>
<name>A0A420IHU8_9PEZI</name>
<proteinExistence type="predicted"/>